<dbReference type="RefSeq" id="WP_102195844.1">
    <property type="nucleotide sequence ID" value="NZ_NIPR01000011.1"/>
</dbReference>
<organism evidence="1 2">
    <name type="scientific">Companilactobacillus nuruki</name>
    <dbReference type="NCBI Taxonomy" id="1993540"/>
    <lineage>
        <taxon>Bacteria</taxon>
        <taxon>Bacillati</taxon>
        <taxon>Bacillota</taxon>
        <taxon>Bacilli</taxon>
        <taxon>Lactobacillales</taxon>
        <taxon>Lactobacillaceae</taxon>
        <taxon>Companilactobacillus</taxon>
    </lineage>
</organism>
<dbReference type="EMBL" id="NIPR01000011">
    <property type="protein sequence ID" value="PMD71469.1"/>
    <property type="molecule type" value="Genomic_DNA"/>
</dbReference>
<sequence>MEIVMSNSKILSLDNETPISVYKSDNEFDHNYLRQGYLARIFEGFINSTEVFTSPNQIGIAGFLADGDYFTINNNYHFYKTSSIVSIN</sequence>
<proteinExistence type="predicted"/>
<evidence type="ECO:0000313" key="2">
    <source>
        <dbReference type="Proteomes" id="UP000235649"/>
    </source>
</evidence>
<comment type="caution">
    <text evidence="1">The sequence shown here is derived from an EMBL/GenBank/DDBJ whole genome shotgun (WGS) entry which is preliminary data.</text>
</comment>
<evidence type="ECO:0000313" key="1">
    <source>
        <dbReference type="EMBL" id="PMD71469.1"/>
    </source>
</evidence>
<dbReference type="Proteomes" id="UP000235649">
    <property type="component" value="Unassembled WGS sequence"/>
</dbReference>
<gene>
    <name evidence="1" type="ORF">CBP76_04990</name>
</gene>
<keyword evidence="2" id="KW-1185">Reference proteome</keyword>
<name>A0A2N7AV00_9LACO</name>
<accession>A0A2N7AV00</accession>
<reference evidence="1 2" key="1">
    <citation type="submission" date="2017-05" db="EMBL/GenBank/DDBJ databases">
        <title>Lactobacillus nurukis nov., sp. nov., isolated from nuruk.</title>
        <authorList>
            <person name="Kim S.-J."/>
        </authorList>
    </citation>
    <scope>NUCLEOTIDE SEQUENCE [LARGE SCALE GENOMIC DNA]</scope>
    <source>
        <strain evidence="1 2">SYF10-1a</strain>
    </source>
</reference>
<protein>
    <submittedName>
        <fullName evidence="1">Uncharacterized protein</fullName>
    </submittedName>
</protein>
<dbReference type="AlphaFoldDB" id="A0A2N7AV00"/>